<dbReference type="STRING" id="5288.A0A5C5FNR6"/>
<keyword evidence="4 7" id="KW-1133">Transmembrane helix</keyword>
<dbReference type="PANTHER" id="PTHR45649:SF14">
    <property type="entry name" value="GABA PERMEASE"/>
    <property type="match status" value="1"/>
</dbReference>
<dbReference type="Pfam" id="PF13520">
    <property type="entry name" value="AA_permease_2"/>
    <property type="match status" value="1"/>
</dbReference>
<dbReference type="EMBL" id="SOZI01000164">
    <property type="protein sequence ID" value="TNY17962.1"/>
    <property type="molecule type" value="Genomic_DNA"/>
</dbReference>
<evidence type="ECO:0000256" key="2">
    <source>
        <dbReference type="ARBA" id="ARBA00022448"/>
    </source>
</evidence>
<evidence type="ECO:0000256" key="1">
    <source>
        <dbReference type="ARBA" id="ARBA00004141"/>
    </source>
</evidence>
<reference evidence="8 9" key="1">
    <citation type="submission" date="2019-03" db="EMBL/GenBank/DDBJ databases">
        <title>Rhodosporidium diobovatum UCD-FST 08-225 genome sequencing, assembly, and annotation.</title>
        <authorList>
            <person name="Fakankun I.U."/>
            <person name="Fristensky B."/>
            <person name="Levin D.B."/>
        </authorList>
    </citation>
    <scope>NUCLEOTIDE SEQUENCE [LARGE SCALE GENOMIC DNA]</scope>
    <source>
        <strain evidence="8 9">UCD-FST 08-225</strain>
    </source>
</reference>
<feature type="transmembrane region" description="Helical" evidence="7">
    <location>
        <begin position="62"/>
        <end position="87"/>
    </location>
</feature>
<feature type="region of interest" description="Disordered" evidence="6">
    <location>
        <begin position="1"/>
        <end position="32"/>
    </location>
</feature>
<dbReference type="Gene3D" id="1.20.1740.10">
    <property type="entry name" value="Amino acid/polyamine transporter I"/>
    <property type="match status" value="1"/>
</dbReference>
<sequence>MPATQRDLGTSSSRPASVRSVPSSPPPKAGASLEHEKRFGHDQINEVTKHEQNHGQLKNFSMLSLIGLAYCILNSWTAMAASLSVVLPSGGPVAMLWGLIIAALGNLATAASLSEIVHVFPTSGGPYHFSAILSPPEWAPLVSWITGWFAWAGWTALTATTGSLAGSLVMGAYSLAHPGFEEQPYQVFVVYTGFIVVATLINLYGSRLLPFINSSAIIWSLSGAGTIVIVTLACSSGDYQSGDYVFRTFVNETGFPGGVAFILGLLQPSFGLIGIDALSHMVEEIPRPHINVPRAMILAVLIGASSSWVLLMVLLFVMRDPAAVISSSAGSLLETMYQATGNVAGAICLQVFPIVSMEFASQGILCASSRNMHAFARDRGLPFSTFFSKLNPRTGVPDRAVITTAILTIIFALIYLGSSAALNAILSSSVVFLNVSYCVPIGILLIRGRHLLRPESFPSPTWTLGPILGPICNTVALCYTAVTTVFFLFPPVNNPSAADMNYAVAVFGLVAIVSIVTWFVQGRKDFVGPRDLGGLLELARAEVNRDEVSRPASRRAASSSRSRSRARKEETVEESA</sequence>
<feature type="transmembrane region" description="Helical" evidence="7">
    <location>
        <begin position="501"/>
        <end position="520"/>
    </location>
</feature>
<evidence type="ECO:0000256" key="5">
    <source>
        <dbReference type="ARBA" id="ARBA00023136"/>
    </source>
</evidence>
<feature type="transmembrane region" description="Helical" evidence="7">
    <location>
        <begin position="255"/>
        <end position="275"/>
    </location>
</feature>
<organism evidence="8 9">
    <name type="scientific">Rhodotorula diobovata</name>
    <dbReference type="NCBI Taxonomy" id="5288"/>
    <lineage>
        <taxon>Eukaryota</taxon>
        <taxon>Fungi</taxon>
        <taxon>Dikarya</taxon>
        <taxon>Basidiomycota</taxon>
        <taxon>Pucciniomycotina</taxon>
        <taxon>Microbotryomycetes</taxon>
        <taxon>Sporidiobolales</taxon>
        <taxon>Sporidiobolaceae</taxon>
        <taxon>Rhodotorula</taxon>
    </lineage>
</organism>
<dbReference type="GO" id="GO:0016020">
    <property type="term" value="C:membrane"/>
    <property type="evidence" value="ECO:0007669"/>
    <property type="project" value="UniProtKB-SubCell"/>
</dbReference>
<accession>A0A5C5FNR6</accession>
<feature type="transmembrane region" description="Helical" evidence="7">
    <location>
        <begin position="216"/>
        <end position="234"/>
    </location>
</feature>
<feature type="transmembrane region" description="Helical" evidence="7">
    <location>
        <begin position="467"/>
        <end position="489"/>
    </location>
</feature>
<comment type="caution">
    <text evidence="8">The sequence shown here is derived from an EMBL/GenBank/DDBJ whole genome shotgun (WGS) entry which is preliminary data.</text>
</comment>
<feature type="transmembrane region" description="Helical" evidence="7">
    <location>
        <begin position="148"/>
        <end position="173"/>
    </location>
</feature>
<evidence type="ECO:0000256" key="6">
    <source>
        <dbReference type="SAM" id="MobiDB-lite"/>
    </source>
</evidence>
<feature type="transmembrane region" description="Helical" evidence="7">
    <location>
        <begin position="424"/>
        <end position="446"/>
    </location>
</feature>
<dbReference type="InterPro" id="IPR002293">
    <property type="entry name" value="AA/rel_permease1"/>
</dbReference>
<dbReference type="OrthoDB" id="3900342at2759"/>
<feature type="transmembrane region" description="Helical" evidence="7">
    <location>
        <begin position="400"/>
        <end position="418"/>
    </location>
</feature>
<keyword evidence="9" id="KW-1185">Reference proteome</keyword>
<evidence type="ECO:0000256" key="4">
    <source>
        <dbReference type="ARBA" id="ARBA00022989"/>
    </source>
</evidence>
<evidence type="ECO:0000313" key="8">
    <source>
        <dbReference type="EMBL" id="TNY17962.1"/>
    </source>
</evidence>
<evidence type="ECO:0000256" key="3">
    <source>
        <dbReference type="ARBA" id="ARBA00022692"/>
    </source>
</evidence>
<feature type="transmembrane region" description="Helical" evidence="7">
    <location>
        <begin position="185"/>
        <end position="204"/>
    </location>
</feature>
<keyword evidence="2" id="KW-0813">Transport</keyword>
<gene>
    <name evidence="8" type="ORF">DMC30DRAFT_81639</name>
</gene>
<keyword evidence="5 7" id="KW-0472">Membrane</keyword>
<proteinExistence type="predicted"/>
<protein>
    <submittedName>
        <fullName evidence="8">Amino acid permease-domain-containing protein</fullName>
    </submittedName>
</protein>
<dbReference type="Proteomes" id="UP000311382">
    <property type="component" value="Unassembled WGS sequence"/>
</dbReference>
<dbReference type="GO" id="GO:0022857">
    <property type="term" value="F:transmembrane transporter activity"/>
    <property type="evidence" value="ECO:0007669"/>
    <property type="project" value="InterPro"/>
</dbReference>
<feature type="region of interest" description="Disordered" evidence="6">
    <location>
        <begin position="544"/>
        <end position="576"/>
    </location>
</feature>
<keyword evidence="3 7" id="KW-0812">Transmembrane</keyword>
<dbReference type="AlphaFoldDB" id="A0A5C5FNR6"/>
<evidence type="ECO:0000313" key="9">
    <source>
        <dbReference type="Proteomes" id="UP000311382"/>
    </source>
</evidence>
<feature type="transmembrane region" description="Helical" evidence="7">
    <location>
        <begin position="295"/>
        <end position="317"/>
    </location>
</feature>
<name>A0A5C5FNR6_9BASI</name>
<dbReference type="PIRSF" id="PIRSF006060">
    <property type="entry name" value="AA_transporter"/>
    <property type="match status" value="1"/>
</dbReference>
<evidence type="ECO:0000256" key="7">
    <source>
        <dbReference type="SAM" id="Phobius"/>
    </source>
</evidence>
<comment type="subcellular location">
    <subcellularLocation>
        <location evidence="1">Membrane</location>
        <topology evidence="1">Multi-pass membrane protein</topology>
    </subcellularLocation>
</comment>
<feature type="compositionally biased region" description="Low complexity" evidence="6">
    <location>
        <begin position="550"/>
        <end position="561"/>
    </location>
</feature>
<dbReference type="PANTHER" id="PTHR45649">
    <property type="entry name" value="AMINO-ACID PERMEASE BAT1"/>
    <property type="match status" value="1"/>
</dbReference>
<feature type="transmembrane region" description="Helical" evidence="7">
    <location>
        <begin position="94"/>
        <end position="113"/>
    </location>
</feature>
<feature type="compositionally biased region" description="Low complexity" evidence="6">
    <location>
        <begin position="11"/>
        <end position="22"/>
    </location>
</feature>